<dbReference type="GO" id="GO:0005737">
    <property type="term" value="C:cytoplasm"/>
    <property type="evidence" value="ECO:0007669"/>
    <property type="project" value="TreeGrafter"/>
</dbReference>
<evidence type="ECO:0000313" key="2">
    <source>
        <dbReference type="EMBL" id="CAB4903697.1"/>
    </source>
</evidence>
<feature type="domain" description="Histone deacetylase" evidence="1">
    <location>
        <begin position="36"/>
        <end position="327"/>
    </location>
</feature>
<dbReference type="InterPro" id="IPR023801">
    <property type="entry name" value="His_deacetylse_dom"/>
</dbReference>
<accession>A0A6J7G6T8</accession>
<dbReference type="Pfam" id="PF00850">
    <property type="entry name" value="Hist_deacetyl"/>
    <property type="match status" value="1"/>
</dbReference>
<protein>
    <submittedName>
        <fullName evidence="2">Unannotated protein</fullName>
    </submittedName>
</protein>
<dbReference type="GO" id="GO:0000118">
    <property type="term" value="C:histone deacetylase complex"/>
    <property type="evidence" value="ECO:0007669"/>
    <property type="project" value="TreeGrafter"/>
</dbReference>
<dbReference type="Gene3D" id="3.40.800.20">
    <property type="entry name" value="Histone deacetylase domain"/>
    <property type="match status" value="1"/>
</dbReference>
<dbReference type="PANTHER" id="PTHR10625:SF31">
    <property type="entry name" value="HISTONE DEACETYLASE DOMAIN-CONTAINING PROTEIN"/>
    <property type="match status" value="1"/>
</dbReference>
<proteinExistence type="predicted"/>
<dbReference type="InterPro" id="IPR000286">
    <property type="entry name" value="HDACs"/>
</dbReference>
<reference evidence="2" key="1">
    <citation type="submission" date="2020-05" db="EMBL/GenBank/DDBJ databases">
        <authorList>
            <person name="Chiriac C."/>
            <person name="Salcher M."/>
            <person name="Ghai R."/>
            <person name="Kavagutti S V."/>
        </authorList>
    </citation>
    <scope>NUCLEOTIDE SEQUENCE</scope>
</reference>
<dbReference type="InterPro" id="IPR037138">
    <property type="entry name" value="His_deacetylse_dom_sf"/>
</dbReference>
<dbReference type="SUPFAM" id="SSF52768">
    <property type="entry name" value="Arginase/deacetylase"/>
    <property type="match status" value="1"/>
</dbReference>
<dbReference type="EMBL" id="CAFBMR010000005">
    <property type="protein sequence ID" value="CAB4903697.1"/>
    <property type="molecule type" value="Genomic_DNA"/>
</dbReference>
<dbReference type="PRINTS" id="PR01270">
    <property type="entry name" value="HDASUPER"/>
</dbReference>
<dbReference type="GO" id="GO:0004407">
    <property type="term" value="F:histone deacetylase activity"/>
    <property type="evidence" value="ECO:0007669"/>
    <property type="project" value="TreeGrafter"/>
</dbReference>
<sequence>MTTGYVYHEVYGWHDTGTNAGLFGSDPLAGIQPYQHFENAETKRRMHELIVVSGLIDHLTRIAPRHATEDELLRIHTPEHIARIKSESQLPKGGDAGDGISPFGKGGYEIAALAAGGVIEAVDAVVEGRVTNAYALVRPPGHHAISSMGMGFCIFSNLAIAAAHAIAARGVERIAILDWDVHHGNGTQSAFYGNPNVLTISIHQDNVFPPGSGALNERGEGAGVGYALNVPLPPGTGDGGYLSAMDEVVTPAITSFRPDLILVASGFDASAMDPLSRQMVTSAGYRSMTTRLMDVAAATCDGRIAMSHEGGYSPAYVPFCGLAVVETLAGVTTVPDPFLPIVGGFAGHELQPHQSTVINEAAGFVKDIHG</sequence>
<dbReference type="AlphaFoldDB" id="A0A6J7G6T8"/>
<name>A0A6J7G6T8_9ZZZZ</name>
<dbReference type="CDD" id="cd09996">
    <property type="entry name" value="HDAC_classII_1"/>
    <property type="match status" value="1"/>
</dbReference>
<gene>
    <name evidence="2" type="ORF">UFOPK3610_00276</name>
</gene>
<dbReference type="GO" id="GO:0040029">
    <property type="term" value="P:epigenetic regulation of gene expression"/>
    <property type="evidence" value="ECO:0007669"/>
    <property type="project" value="TreeGrafter"/>
</dbReference>
<dbReference type="PANTHER" id="PTHR10625">
    <property type="entry name" value="HISTONE DEACETYLASE HDAC1-RELATED"/>
    <property type="match status" value="1"/>
</dbReference>
<organism evidence="2">
    <name type="scientific">freshwater metagenome</name>
    <dbReference type="NCBI Taxonomy" id="449393"/>
    <lineage>
        <taxon>unclassified sequences</taxon>
        <taxon>metagenomes</taxon>
        <taxon>ecological metagenomes</taxon>
    </lineage>
</organism>
<dbReference type="InterPro" id="IPR023696">
    <property type="entry name" value="Ureohydrolase_dom_sf"/>
</dbReference>
<evidence type="ECO:0000259" key="1">
    <source>
        <dbReference type="Pfam" id="PF00850"/>
    </source>
</evidence>